<keyword evidence="1" id="KW-0812">Transmembrane</keyword>
<name>A0A9D1L470_9BACT</name>
<comment type="caution">
    <text evidence="2">The sequence shown here is derived from an EMBL/GenBank/DDBJ whole genome shotgun (WGS) entry which is preliminary data.</text>
</comment>
<gene>
    <name evidence="2" type="ORF">IAD49_04205</name>
</gene>
<dbReference type="EMBL" id="DVML01000025">
    <property type="protein sequence ID" value="HIU22762.1"/>
    <property type="molecule type" value="Genomic_DNA"/>
</dbReference>
<keyword evidence="1" id="KW-1133">Transmembrane helix</keyword>
<proteinExistence type="predicted"/>
<dbReference type="AlphaFoldDB" id="A0A9D1L470"/>
<sequence length="85" mass="9969">MYSNQLGNGYVPSAQFYPYAYGNNNRRNIQPVNAANSDRLGGFLFPFLLGGVTGGLVAPYFYPRPYYNNYYYYPYPYYGPYYRNY</sequence>
<organism evidence="2 3">
    <name type="scientific">Candidatus Fimihabitans intestinipullorum</name>
    <dbReference type="NCBI Taxonomy" id="2840820"/>
    <lineage>
        <taxon>Bacteria</taxon>
        <taxon>Bacillati</taxon>
        <taxon>Mycoplasmatota</taxon>
        <taxon>Mycoplasmatota incertae sedis</taxon>
        <taxon>Candidatus Fimihabitans</taxon>
    </lineage>
</organism>
<dbReference type="Proteomes" id="UP000824087">
    <property type="component" value="Unassembled WGS sequence"/>
</dbReference>
<accession>A0A9D1L470</accession>
<feature type="transmembrane region" description="Helical" evidence="1">
    <location>
        <begin position="43"/>
        <end position="62"/>
    </location>
</feature>
<reference evidence="2" key="2">
    <citation type="journal article" date="2021" name="PeerJ">
        <title>Extensive microbial diversity within the chicken gut microbiome revealed by metagenomics and culture.</title>
        <authorList>
            <person name="Gilroy R."/>
            <person name="Ravi A."/>
            <person name="Getino M."/>
            <person name="Pursley I."/>
            <person name="Horton D.L."/>
            <person name="Alikhan N.F."/>
            <person name="Baker D."/>
            <person name="Gharbi K."/>
            <person name="Hall N."/>
            <person name="Watson M."/>
            <person name="Adriaenssens E.M."/>
            <person name="Foster-Nyarko E."/>
            <person name="Jarju S."/>
            <person name="Secka A."/>
            <person name="Antonio M."/>
            <person name="Oren A."/>
            <person name="Chaudhuri R.R."/>
            <person name="La Ragione R."/>
            <person name="Hildebrand F."/>
            <person name="Pallen M.J."/>
        </authorList>
    </citation>
    <scope>NUCLEOTIDE SEQUENCE</scope>
    <source>
        <strain evidence="2">CHK197-8231</strain>
    </source>
</reference>
<protein>
    <submittedName>
        <fullName evidence="2">Uncharacterized protein</fullName>
    </submittedName>
</protein>
<reference evidence="2" key="1">
    <citation type="submission" date="2020-10" db="EMBL/GenBank/DDBJ databases">
        <authorList>
            <person name="Gilroy R."/>
        </authorList>
    </citation>
    <scope>NUCLEOTIDE SEQUENCE</scope>
    <source>
        <strain evidence="2">CHK197-8231</strain>
    </source>
</reference>
<evidence type="ECO:0000313" key="3">
    <source>
        <dbReference type="Proteomes" id="UP000824087"/>
    </source>
</evidence>
<evidence type="ECO:0000313" key="2">
    <source>
        <dbReference type="EMBL" id="HIU22762.1"/>
    </source>
</evidence>
<keyword evidence="1" id="KW-0472">Membrane</keyword>
<evidence type="ECO:0000256" key="1">
    <source>
        <dbReference type="SAM" id="Phobius"/>
    </source>
</evidence>